<feature type="coiled-coil region" evidence="1">
    <location>
        <begin position="590"/>
        <end position="631"/>
    </location>
</feature>
<dbReference type="EMBL" id="JMSE01000864">
    <property type="protein sequence ID" value="KDN66951.1"/>
    <property type="molecule type" value="Genomic_DNA"/>
</dbReference>
<comment type="caution">
    <text evidence="3">The sequence shown here is derived from an EMBL/GenBank/DDBJ whole genome shotgun (WGS) entry which is preliminary data.</text>
</comment>
<evidence type="ECO:0000256" key="1">
    <source>
        <dbReference type="SAM" id="Coils"/>
    </source>
</evidence>
<evidence type="ECO:0000256" key="2">
    <source>
        <dbReference type="SAM" id="MobiDB-lite"/>
    </source>
</evidence>
<keyword evidence="4" id="KW-1185">Reference proteome</keyword>
<evidence type="ECO:0000313" key="3">
    <source>
        <dbReference type="EMBL" id="KDN66951.1"/>
    </source>
</evidence>
<feature type="region of interest" description="Disordered" evidence="2">
    <location>
        <begin position="1"/>
        <end position="85"/>
    </location>
</feature>
<accession>A0A066XMH3</accession>
<feature type="compositionally biased region" description="Polar residues" evidence="2">
    <location>
        <begin position="641"/>
        <end position="653"/>
    </location>
</feature>
<organism evidence="3 4">
    <name type="scientific">Colletotrichum sublineola</name>
    <name type="common">Sorghum anthracnose fungus</name>
    <dbReference type="NCBI Taxonomy" id="1173701"/>
    <lineage>
        <taxon>Eukaryota</taxon>
        <taxon>Fungi</taxon>
        <taxon>Dikarya</taxon>
        <taxon>Ascomycota</taxon>
        <taxon>Pezizomycotina</taxon>
        <taxon>Sordariomycetes</taxon>
        <taxon>Hypocreomycetidae</taxon>
        <taxon>Glomerellales</taxon>
        <taxon>Glomerellaceae</taxon>
        <taxon>Colletotrichum</taxon>
        <taxon>Colletotrichum graminicola species complex</taxon>
    </lineage>
</organism>
<dbReference type="HOGENOM" id="CLU_026453_0_0_1"/>
<name>A0A066XMH3_COLSU</name>
<feature type="coiled-coil region" evidence="1">
    <location>
        <begin position="443"/>
        <end position="554"/>
    </location>
</feature>
<proteinExistence type="predicted"/>
<dbReference type="OrthoDB" id="3557318at2759"/>
<protein>
    <submittedName>
        <fullName evidence="3">Uncharacterized protein</fullName>
    </submittedName>
</protein>
<dbReference type="eggNOG" id="ENOG502SI2F">
    <property type="taxonomic scope" value="Eukaryota"/>
</dbReference>
<dbReference type="AlphaFoldDB" id="A0A066XMH3"/>
<feature type="compositionally biased region" description="Basic and acidic residues" evidence="2">
    <location>
        <begin position="53"/>
        <end position="66"/>
    </location>
</feature>
<sequence length="674" mass="78902">MATTHSHPAEQPHNHLDERINGESAEIAGESDVLANEMSGLTINDRSRPRRLPRSDQNHYSSDRIHSPRGGSPTGSVRSAYTTRRRVSRTSWSAGAFSSVHRSEVSKELTSQAEGEFFALTELMASMSRRSLSLREVWSKIIAEREAAYAEMDRMCERYEELTEVIEQKEKEHHHHNNDQEERKQELVKVRFELTAAINSASDFKLKLSERDAECKALRHEIAEYKDSLTYIRKEHEELKKTSEQTRLTLVATEAARADLDDKCGKLRGEREALDLKYTDLQSRHEEVSSHFELTNKELVQYKQSNMTLKKEKHELLHKEGELEDCLRKVEHRHDEVKRKYEELEELYEKRKHEVKELHETVTRVRTEKDEAVTVIRHQKEELEQYIEKLKREVKEEHGRCEDAEDRCGKWKLKWEHSEREISSVREEISRIEIIQTEMRETISKKSEELRVLLIEKKRLQEEGERASGRADDNHRQLLLIQETLNHTESLLKKTQEEIHAKTERIERLELDYGLAKSQVEKLEMEIHAHQSLVANLKIEVDSLNGQCGSLKEKCHDWEQKYEDVYESITEIEEGNSSFEFEISAMRTMLREAREQKETAIAARNAADRERDQANTRYEKKCRDLEVLEERMSAQMHEMSQRSGTKTVTTTRSYKGGNHRMVSHSDSSSRTDES</sequence>
<feature type="region of interest" description="Disordered" evidence="2">
    <location>
        <begin position="634"/>
        <end position="674"/>
    </location>
</feature>
<feature type="coiled-coil region" evidence="1">
    <location>
        <begin position="145"/>
        <end position="179"/>
    </location>
</feature>
<feature type="coiled-coil region" evidence="1">
    <location>
        <begin position="327"/>
        <end position="407"/>
    </location>
</feature>
<dbReference type="Proteomes" id="UP000027238">
    <property type="component" value="Unassembled WGS sequence"/>
</dbReference>
<keyword evidence="1" id="KW-0175">Coiled coil</keyword>
<dbReference type="SUPFAM" id="SSF57997">
    <property type="entry name" value="Tropomyosin"/>
    <property type="match status" value="1"/>
</dbReference>
<reference evidence="4" key="1">
    <citation type="journal article" date="2014" name="Genome Announc.">
        <title>Draft genome sequence of Colletotrichum sublineola, a destructive pathogen of cultivated sorghum.</title>
        <authorList>
            <person name="Baroncelli R."/>
            <person name="Sanz-Martin J.M."/>
            <person name="Rech G.E."/>
            <person name="Sukno S.A."/>
            <person name="Thon M.R."/>
        </authorList>
    </citation>
    <scope>NUCLEOTIDE SEQUENCE [LARGE SCALE GENOMIC DNA]</scope>
    <source>
        <strain evidence="4">TX430BB</strain>
    </source>
</reference>
<dbReference type="OMA" id="WEHSERE"/>
<gene>
    <name evidence="3" type="ORF">CSUB01_11635</name>
</gene>
<feature type="compositionally biased region" description="Basic and acidic residues" evidence="2">
    <location>
        <begin position="7"/>
        <end position="21"/>
    </location>
</feature>
<dbReference type="Gene3D" id="1.10.287.1490">
    <property type="match status" value="2"/>
</dbReference>
<evidence type="ECO:0000313" key="4">
    <source>
        <dbReference type="Proteomes" id="UP000027238"/>
    </source>
</evidence>